<gene>
    <name evidence="5" type="primary">fis_1</name>
    <name evidence="5" type="ORF">AQUSIP_19970</name>
</gene>
<dbReference type="InterPro" id="IPR005412">
    <property type="entry name" value="Fis_DNA-bd"/>
</dbReference>
<dbReference type="GO" id="GO:0006355">
    <property type="term" value="P:regulation of DNA-templated transcription"/>
    <property type="evidence" value="ECO:0007669"/>
    <property type="project" value="InterPro"/>
</dbReference>
<dbReference type="PANTHER" id="PTHR47918:SF1">
    <property type="entry name" value="DNA-BINDING PROTEIN FIS"/>
    <property type="match status" value="1"/>
</dbReference>
<dbReference type="SUPFAM" id="SSF46689">
    <property type="entry name" value="Homeodomain-like"/>
    <property type="match status" value="1"/>
</dbReference>
<reference evidence="5 6" key="1">
    <citation type="submission" date="2019-08" db="EMBL/GenBank/DDBJ databases">
        <authorList>
            <person name="Guy L."/>
        </authorList>
    </citation>
    <scope>NUCLEOTIDE SEQUENCE [LARGE SCALE GENOMIC DNA]</scope>
    <source>
        <strain evidence="5 6">SGT-108</strain>
    </source>
</reference>
<dbReference type="InterPro" id="IPR002197">
    <property type="entry name" value="HTH_Fis"/>
</dbReference>
<organism evidence="5 6">
    <name type="scientific">Aquicella siphonis</name>
    <dbReference type="NCBI Taxonomy" id="254247"/>
    <lineage>
        <taxon>Bacteria</taxon>
        <taxon>Pseudomonadati</taxon>
        <taxon>Pseudomonadota</taxon>
        <taxon>Gammaproteobacteria</taxon>
        <taxon>Legionellales</taxon>
        <taxon>Coxiellaceae</taxon>
        <taxon>Aquicella</taxon>
    </lineage>
</organism>
<dbReference type="AlphaFoldDB" id="A0A5E4PJT8"/>
<dbReference type="Pfam" id="PF02954">
    <property type="entry name" value="HTH_8"/>
    <property type="match status" value="1"/>
</dbReference>
<comment type="similarity">
    <text evidence="1">Belongs to the transcriptional regulatory Fis family.</text>
</comment>
<dbReference type="Gene3D" id="1.10.10.60">
    <property type="entry name" value="Homeodomain-like"/>
    <property type="match status" value="1"/>
</dbReference>
<evidence type="ECO:0000313" key="5">
    <source>
        <dbReference type="EMBL" id="VVC76673.1"/>
    </source>
</evidence>
<dbReference type="InterPro" id="IPR050207">
    <property type="entry name" value="Trans_regulatory_Fis"/>
</dbReference>
<evidence type="ECO:0000259" key="4">
    <source>
        <dbReference type="Pfam" id="PF02954"/>
    </source>
</evidence>
<name>A0A5E4PJT8_9COXI</name>
<dbReference type="RefSeq" id="WP_408608945.1">
    <property type="nucleotide sequence ID" value="NZ_LR699119.1"/>
</dbReference>
<keyword evidence="6" id="KW-1185">Reference proteome</keyword>
<protein>
    <recommendedName>
        <fullName evidence="3">Putative Fis-like DNA-binding protein</fullName>
    </recommendedName>
</protein>
<feature type="domain" description="DNA binding HTH" evidence="4">
    <location>
        <begin position="50"/>
        <end position="90"/>
    </location>
</feature>
<dbReference type="PRINTS" id="PR01590">
    <property type="entry name" value="HTHFIS"/>
</dbReference>
<dbReference type="InterPro" id="IPR009057">
    <property type="entry name" value="Homeodomain-like_sf"/>
</dbReference>
<evidence type="ECO:0000256" key="3">
    <source>
        <dbReference type="ARBA" id="ARBA00029540"/>
    </source>
</evidence>
<dbReference type="KEGG" id="asip:AQUSIP_19970"/>
<evidence type="ECO:0000313" key="6">
    <source>
        <dbReference type="Proteomes" id="UP000324194"/>
    </source>
</evidence>
<evidence type="ECO:0000256" key="1">
    <source>
        <dbReference type="ARBA" id="ARBA00008559"/>
    </source>
</evidence>
<dbReference type="PANTHER" id="PTHR47918">
    <property type="entry name" value="DNA-BINDING PROTEIN FIS"/>
    <property type="match status" value="1"/>
</dbReference>
<sequence length="94" mass="10670">MTTETLERLQSSFELTQKNQPLHDSVRQSLENYISQLKGQLPSNLYELILAEVEAPLMEAVMEYTKGNQSRAAIVLGLSRGTLRKKLKMYGLLD</sequence>
<accession>A0A5E4PJT8</accession>
<dbReference type="Proteomes" id="UP000324194">
    <property type="component" value="Chromosome 1"/>
</dbReference>
<dbReference type="EMBL" id="LR699119">
    <property type="protein sequence ID" value="VVC76673.1"/>
    <property type="molecule type" value="Genomic_DNA"/>
</dbReference>
<proteinExistence type="inferred from homology"/>
<dbReference type="GO" id="GO:0043565">
    <property type="term" value="F:sequence-specific DNA binding"/>
    <property type="evidence" value="ECO:0007669"/>
    <property type="project" value="InterPro"/>
</dbReference>
<dbReference type="NCBIfam" id="NF001659">
    <property type="entry name" value="PRK00430.1"/>
    <property type="match status" value="1"/>
</dbReference>
<dbReference type="PIRSF" id="PIRSF002097">
    <property type="entry name" value="DNA-binding_Fis"/>
    <property type="match status" value="1"/>
</dbReference>
<keyword evidence="2 5" id="KW-0238">DNA-binding</keyword>
<evidence type="ECO:0000256" key="2">
    <source>
        <dbReference type="ARBA" id="ARBA00023125"/>
    </source>
</evidence>